<organism evidence="4 5">
    <name type="scientific">Lottia gigantea</name>
    <name type="common">Giant owl limpet</name>
    <dbReference type="NCBI Taxonomy" id="225164"/>
    <lineage>
        <taxon>Eukaryota</taxon>
        <taxon>Metazoa</taxon>
        <taxon>Spiralia</taxon>
        <taxon>Lophotrochozoa</taxon>
        <taxon>Mollusca</taxon>
        <taxon>Gastropoda</taxon>
        <taxon>Patellogastropoda</taxon>
        <taxon>Lottioidea</taxon>
        <taxon>Lottiidae</taxon>
        <taxon>Lottia</taxon>
    </lineage>
</organism>
<dbReference type="RefSeq" id="XP_009058744.1">
    <property type="nucleotide sequence ID" value="XM_009060496.1"/>
</dbReference>
<dbReference type="GO" id="GO:0005776">
    <property type="term" value="C:autophagosome"/>
    <property type="evidence" value="ECO:0007669"/>
    <property type="project" value="TreeGrafter"/>
</dbReference>
<sequence length="619" mass="71022">QKCDGFVQPEYKKFSIDPQITSFEMLQGILARAFDIKGEFMISYLAKDTEDQDVYLAMLSDWDMDAAIQCAADPCLRLKVDLKPFEEGLDDWDVIAPTDIPQHKVSTIADKGSILYSITGTISSQIGRSVTSMQRAMGFRGDDDFKPCKPPMSDSEFHNYLDSVGFLLKPQEFRLGIYQGGIEASLRRVAWRHLCNIYPANMTGRERFDYMKRKEKEYYHLREEWKARFSSDTATEEVKYVASMVKKDVLRTDRGHKFFAGSDDNENVVMLFHILVTYALTHPDVSYCQGMSDIASPILVTQKDEAQAYLCFCGIMKRLKLNFMPDGAAIMLKFKHLGLLLQINDPEFYAYLQQICAHDLFFCYRWLLLELKREFPFEDALYMIEVMWSTLPPDPPETELELTDSDYNVHLLSTSPCSPTFSFQQTVYAKLLAMRRLGSAQKLVEDTKFNGHNEEYDASTLTECSITVSEPSIKDELKERDEGLLELEPESDQHTQFHMSLEASGEATPPVAEQSTPKSDSGGFFGNMKRMLSSPKPIETPVSNSQSVNLPSPEEFGCGNPFLMFLCLALMLQHRDYIMSNNMDYEEVAMHFDKMVRRHNVHKVLFMARQLYTEYLRTQ</sequence>
<dbReference type="HOGENOM" id="CLU_004382_1_0_1"/>
<evidence type="ECO:0000256" key="2">
    <source>
        <dbReference type="SAM" id="MobiDB-lite"/>
    </source>
</evidence>
<feature type="region of interest" description="Disordered" evidence="2">
    <location>
        <begin position="502"/>
        <end position="526"/>
    </location>
</feature>
<dbReference type="GO" id="GO:1901096">
    <property type="term" value="P:regulation of autophagosome maturation"/>
    <property type="evidence" value="ECO:0007669"/>
    <property type="project" value="TreeGrafter"/>
</dbReference>
<dbReference type="PANTHER" id="PTHR22957">
    <property type="entry name" value="TBC1 DOMAIN FAMILY MEMBER GTPASE-ACTIVATING PROTEIN"/>
    <property type="match status" value="1"/>
</dbReference>
<dbReference type="OMA" id="PFERQTS"/>
<protein>
    <recommendedName>
        <fullName evidence="3">Rab-GAP TBC domain-containing protein</fullName>
    </recommendedName>
</protein>
<accession>V4A6C5</accession>
<dbReference type="CTD" id="20251654"/>
<dbReference type="Proteomes" id="UP000030746">
    <property type="component" value="Unassembled WGS sequence"/>
</dbReference>
<gene>
    <name evidence="4" type="ORF">LOTGIDRAFT_62468</name>
</gene>
<dbReference type="OrthoDB" id="10264062at2759"/>
<evidence type="ECO:0000313" key="4">
    <source>
        <dbReference type="EMBL" id="ESO90560.1"/>
    </source>
</evidence>
<evidence type="ECO:0000259" key="3">
    <source>
        <dbReference type="PROSITE" id="PS50086"/>
    </source>
</evidence>
<dbReference type="InterPro" id="IPR000195">
    <property type="entry name" value="Rab-GAP-TBC_dom"/>
</dbReference>
<dbReference type="InterPro" id="IPR035969">
    <property type="entry name" value="Rab-GAP_TBC_sf"/>
</dbReference>
<feature type="non-terminal residue" evidence="4">
    <location>
        <position position="1"/>
    </location>
</feature>
<keyword evidence="1" id="KW-0343">GTPase activation</keyword>
<dbReference type="AlphaFoldDB" id="V4A6C5"/>
<dbReference type="SUPFAM" id="SSF47923">
    <property type="entry name" value="Ypt/Rab-GAP domain of gyp1p"/>
    <property type="match status" value="2"/>
</dbReference>
<dbReference type="Pfam" id="PF00566">
    <property type="entry name" value="RabGAP-TBC"/>
    <property type="match status" value="1"/>
</dbReference>
<feature type="non-terminal residue" evidence="4">
    <location>
        <position position="619"/>
    </location>
</feature>
<dbReference type="Gene3D" id="1.10.8.270">
    <property type="entry name" value="putative rabgap domain of human tbc1 domain family member 14 like domains"/>
    <property type="match status" value="1"/>
</dbReference>
<reference evidence="4 5" key="1">
    <citation type="journal article" date="2013" name="Nature">
        <title>Insights into bilaterian evolution from three spiralian genomes.</title>
        <authorList>
            <person name="Simakov O."/>
            <person name="Marletaz F."/>
            <person name="Cho S.J."/>
            <person name="Edsinger-Gonzales E."/>
            <person name="Havlak P."/>
            <person name="Hellsten U."/>
            <person name="Kuo D.H."/>
            <person name="Larsson T."/>
            <person name="Lv J."/>
            <person name="Arendt D."/>
            <person name="Savage R."/>
            <person name="Osoegawa K."/>
            <person name="de Jong P."/>
            <person name="Grimwood J."/>
            <person name="Chapman J.A."/>
            <person name="Shapiro H."/>
            <person name="Aerts A."/>
            <person name="Otillar R.P."/>
            <person name="Terry A.Y."/>
            <person name="Boore J.L."/>
            <person name="Grigoriev I.V."/>
            <person name="Lindberg D.R."/>
            <person name="Seaver E.C."/>
            <person name="Weisblat D.A."/>
            <person name="Putnam N.H."/>
            <person name="Rokhsar D.S."/>
        </authorList>
    </citation>
    <scope>NUCLEOTIDE SEQUENCE [LARGE SCALE GENOMIC DNA]</scope>
</reference>
<evidence type="ECO:0000256" key="1">
    <source>
        <dbReference type="ARBA" id="ARBA00022468"/>
    </source>
</evidence>
<dbReference type="GO" id="GO:0005096">
    <property type="term" value="F:GTPase activator activity"/>
    <property type="evidence" value="ECO:0007669"/>
    <property type="project" value="UniProtKB-KW"/>
</dbReference>
<dbReference type="SMART" id="SM00164">
    <property type="entry name" value="TBC"/>
    <property type="match status" value="1"/>
</dbReference>
<dbReference type="EMBL" id="KB202408">
    <property type="protein sequence ID" value="ESO90560.1"/>
    <property type="molecule type" value="Genomic_DNA"/>
</dbReference>
<name>V4A6C5_LOTGI</name>
<keyword evidence="5" id="KW-1185">Reference proteome</keyword>
<dbReference type="KEGG" id="lgi:LOTGIDRAFT_62468"/>
<proteinExistence type="predicted"/>
<dbReference type="GeneID" id="20251654"/>
<dbReference type="PANTHER" id="PTHR22957:SF333">
    <property type="entry name" value="TBC1 DOMAIN FAMILY MEMBER 25"/>
    <property type="match status" value="1"/>
</dbReference>
<dbReference type="Gene3D" id="1.10.472.80">
    <property type="entry name" value="Ypt/Rab-GAP domain of gyp1p, domain 3"/>
    <property type="match status" value="1"/>
</dbReference>
<dbReference type="PROSITE" id="PS50086">
    <property type="entry name" value="TBC_RABGAP"/>
    <property type="match status" value="1"/>
</dbReference>
<evidence type="ECO:0000313" key="5">
    <source>
        <dbReference type="Proteomes" id="UP000030746"/>
    </source>
</evidence>
<feature type="domain" description="Rab-GAP TBC" evidence="3">
    <location>
        <begin position="181"/>
        <end position="391"/>
    </location>
</feature>
<dbReference type="STRING" id="225164.V4A6C5"/>